<keyword evidence="4" id="KW-1185">Reference proteome</keyword>
<dbReference type="RefSeq" id="WP_354509389.1">
    <property type="nucleotide sequence ID" value="NZ_JBEPMO010000010.1"/>
</dbReference>
<dbReference type="SUPFAM" id="SSF52540">
    <property type="entry name" value="P-loop containing nucleoside triphosphate hydrolases"/>
    <property type="match status" value="1"/>
</dbReference>
<comment type="caution">
    <text evidence="3">The sequence shown here is derived from an EMBL/GenBank/DDBJ whole genome shotgun (WGS) entry which is preliminary data.</text>
</comment>
<organism evidence="3 4">
    <name type="scientific">Moheibacter stercoris</name>
    <dbReference type="NCBI Taxonomy" id="1628251"/>
    <lineage>
        <taxon>Bacteria</taxon>
        <taxon>Pseudomonadati</taxon>
        <taxon>Bacteroidota</taxon>
        <taxon>Flavobacteriia</taxon>
        <taxon>Flavobacteriales</taxon>
        <taxon>Weeksellaceae</taxon>
        <taxon>Moheibacter</taxon>
    </lineage>
</organism>
<dbReference type="InterPro" id="IPR041682">
    <property type="entry name" value="AAA_14"/>
</dbReference>
<dbReference type="Proteomes" id="UP001549146">
    <property type="component" value="Unassembled WGS sequence"/>
</dbReference>
<dbReference type="InterPro" id="IPR027417">
    <property type="entry name" value="P-loop_NTPase"/>
</dbReference>
<accession>A0ABV2LUQ5</accession>
<sequence>MSVKRTIKKELDFYCEKYPVLAITGPRQSGKTTFLKEEFPNYRYVNLENPDIRNFAEFDTKNFLLEYDQYVILDEVQRVPTLFSYLQAKVDEDKIMGQYILSGSQNFHLMQNISQSLAGRVALFKLFPFDFSEMQSGGFLSDDYAVNLQRGFYPAIFDRNIPPKTFYSNYIQTYVERDLTEILNVKDLKSFRNFVSLCASRVGQLLNLNSLANECGISQPTAKSWISVLESSYIIFLLQPHHSNFNKRITKSPKLYFYDPGLLSFLLKLNDPKDLLLHPLKGSLFENFVIAEFIKNNYHQNLNRDFWFWRDVQGHEVDLIWQDTPKLNILEIKATQTIMTDMFKGLTYFENLAGDSIQSKTLIHTGDFSQKRELGNLVSWEKIDEI</sequence>
<evidence type="ECO:0000313" key="4">
    <source>
        <dbReference type="Proteomes" id="UP001549146"/>
    </source>
</evidence>
<evidence type="ECO:0000313" key="3">
    <source>
        <dbReference type="EMBL" id="MET3732299.1"/>
    </source>
</evidence>
<feature type="domain" description="AAA" evidence="1">
    <location>
        <begin position="18"/>
        <end position="134"/>
    </location>
</feature>
<proteinExistence type="predicted"/>
<dbReference type="EMBL" id="JBEPMO010000010">
    <property type="protein sequence ID" value="MET3732299.1"/>
    <property type="molecule type" value="Genomic_DNA"/>
</dbReference>
<feature type="domain" description="DUF4143" evidence="2">
    <location>
        <begin position="176"/>
        <end position="334"/>
    </location>
</feature>
<dbReference type="PANTHER" id="PTHR43566:SF2">
    <property type="entry name" value="DUF4143 DOMAIN-CONTAINING PROTEIN"/>
    <property type="match status" value="1"/>
</dbReference>
<reference evidence="3 4" key="1">
    <citation type="submission" date="2024-06" db="EMBL/GenBank/DDBJ databases">
        <title>Genomic Encyclopedia of Type Strains, Phase IV (KMG-IV): sequencing the most valuable type-strain genomes for metagenomic binning, comparative biology and taxonomic classification.</title>
        <authorList>
            <person name="Goeker M."/>
        </authorList>
    </citation>
    <scope>NUCLEOTIDE SEQUENCE [LARGE SCALE GENOMIC DNA]</scope>
    <source>
        <strain evidence="3 4">DSM 29388</strain>
    </source>
</reference>
<evidence type="ECO:0000259" key="2">
    <source>
        <dbReference type="Pfam" id="PF13635"/>
    </source>
</evidence>
<gene>
    <name evidence="3" type="ORF">ABID46_001888</name>
</gene>
<dbReference type="Pfam" id="PF13635">
    <property type="entry name" value="DUF4143"/>
    <property type="match status" value="1"/>
</dbReference>
<name>A0ABV2LUQ5_9FLAO</name>
<evidence type="ECO:0000259" key="1">
    <source>
        <dbReference type="Pfam" id="PF13173"/>
    </source>
</evidence>
<dbReference type="Pfam" id="PF13173">
    <property type="entry name" value="AAA_14"/>
    <property type="match status" value="1"/>
</dbReference>
<dbReference type="InterPro" id="IPR025420">
    <property type="entry name" value="DUF4143"/>
</dbReference>
<dbReference type="PANTHER" id="PTHR43566">
    <property type="entry name" value="CONSERVED PROTEIN"/>
    <property type="match status" value="1"/>
</dbReference>
<protein>
    <submittedName>
        <fullName evidence="3">AAA+ superfamily ATPase</fullName>
    </submittedName>
</protein>